<evidence type="ECO:0000256" key="6">
    <source>
        <dbReference type="SAM" id="Phobius"/>
    </source>
</evidence>
<sequence length="305" mass="32353">MTDMSSIFVGLEILALVIGLGLAAGWDARSREVPDRLWQIVGLIGAAVGASLVAGSGLGPVLLWLLVAGFALQHLFPWDERWGGGSSRWPELFEVFLYVGTGVVLLAAGWAYGLGASGVPVAAIAVYAAVLLARGLFEVRVLYGGADAKALITVAVLLPLWSTPLLAQTTTLTALLQVTPFALTALINGAVLALAVPIWLAIRNARRGEFSFARGFLGTSIPTDELSLRFVWLHEPKLEGRAPPMELDTAAEDHQLRIEQGAELRARGIARVWVTPQIPLVLFFALGAGLALLLGNVLLDLAALL</sequence>
<reference evidence="7" key="1">
    <citation type="submission" date="2013-08" db="EMBL/GenBank/DDBJ databases">
        <authorList>
            <person name="Mendez C."/>
            <person name="Richter M."/>
            <person name="Ferrer M."/>
            <person name="Sanchez J."/>
        </authorList>
    </citation>
    <scope>NUCLEOTIDE SEQUENCE</scope>
</reference>
<keyword evidence="5 6" id="KW-0472">Membrane</keyword>
<organism evidence="7">
    <name type="scientific">mine drainage metagenome</name>
    <dbReference type="NCBI Taxonomy" id="410659"/>
    <lineage>
        <taxon>unclassified sequences</taxon>
        <taxon>metagenomes</taxon>
        <taxon>ecological metagenomes</taxon>
    </lineage>
</organism>
<feature type="transmembrane region" description="Helical" evidence="6">
    <location>
        <begin position="179"/>
        <end position="202"/>
    </location>
</feature>
<dbReference type="Gene3D" id="1.20.120.1220">
    <property type="match status" value="2"/>
</dbReference>
<accession>T0ZLD1</accession>
<evidence type="ECO:0000256" key="4">
    <source>
        <dbReference type="ARBA" id="ARBA00022989"/>
    </source>
</evidence>
<keyword evidence="4 6" id="KW-1133">Transmembrane helix</keyword>
<protein>
    <submittedName>
        <fullName evidence="7">Membrane protein</fullName>
    </submittedName>
</protein>
<comment type="subcellular location">
    <subcellularLocation>
        <location evidence="1">Cell membrane</location>
        <topology evidence="1">Multi-pass membrane protein</topology>
    </subcellularLocation>
</comment>
<feature type="transmembrane region" description="Helical" evidence="6">
    <location>
        <begin position="280"/>
        <end position="299"/>
    </location>
</feature>
<evidence type="ECO:0000256" key="2">
    <source>
        <dbReference type="ARBA" id="ARBA00022475"/>
    </source>
</evidence>
<dbReference type="EMBL" id="AUZY01007689">
    <property type="protein sequence ID" value="EQD49121.1"/>
    <property type="molecule type" value="Genomic_DNA"/>
</dbReference>
<proteinExistence type="predicted"/>
<name>T0ZLD1_9ZZZZ</name>
<feature type="transmembrane region" description="Helical" evidence="6">
    <location>
        <begin position="149"/>
        <end position="167"/>
    </location>
</feature>
<dbReference type="PANTHER" id="PTHR36506">
    <property type="entry name" value="PREFLAGELLIN PEPTIDASE"/>
    <property type="match status" value="1"/>
</dbReference>
<dbReference type="PANTHER" id="PTHR36506:SF1">
    <property type="entry name" value="PREFLAGELLIN PEPTIDASE"/>
    <property type="match status" value="1"/>
</dbReference>
<feature type="transmembrane region" description="Helical" evidence="6">
    <location>
        <begin position="37"/>
        <end position="55"/>
    </location>
</feature>
<evidence type="ECO:0000256" key="5">
    <source>
        <dbReference type="ARBA" id="ARBA00023136"/>
    </source>
</evidence>
<dbReference type="AlphaFoldDB" id="T0ZLD1"/>
<feature type="transmembrane region" description="Helical" evidence="6">
    <location>
        <begin position="6"/>
        <end position="25"/>
    </location>
</feature>
<dbReference type="GO" id="GO:0005886">
    <property type="term" value="C:plasma membrane"/>
    <property type="evidence" value="ECO:0007669"/>
    <property type="project" value="UniProtKB-SubCell"/>
</dbReference>
<keyword evidence="2" id="KW-1003">Cell membrane</keyword>
<reference evidence="7" key="2">
    <citation type="journal article" date="2014" name="ISME J.">
        <title>Microbial stratification in low pH oxic and suboxic macroscopic growths along an acid mine drainage.</title>
        <authorList>
            <person name="Mendez-Garcia C."/>
            <person name="Mesa V."/>
            <person name="Sprenger R.R."/>
            <person name="Richter M."/>
            <person name="Diez M.S."/>
            <person name="Solano J."/>
            <person name="Bargiela R."/>
            <person name="Golyshina O.V."/>
            <person name="Manteca A."/>
            <person name="Ramos J.L."/>
            <person name="Gallego J.R."/>
            <person name="Llorente I."/>
            <person name="Martins Dos Santos V.A."/>
            <person name="Jensen O.N."/>
            <person name="Pelaez A.I."/>
            <person name="Sanchez J."/>
            <person name="Ferrer M."/>
        </authorList>
    </citation>
    <scope>NUCLEOTIDE SEQUENCE</scope>
</reference>
<feature type="transmembrane region" description="Helical" evidence="6">
    <location>
        <begin position="91"/>
        <end position="112"/>
    </location>
</feature>
<evidence type="ECO:0000256" key="1">
    <source>
        <dbReference type="ARBA" id="ARBA00004651"/>
    </source>
</evidence>
<dbReference type="InterPro" id="IPR052218">
    <property type="entry name" value="Preflagellin_Peptidase"/>
</dbReference>
<evidence type="ECO:0000256" key="3">
    <source>
        <dbReference type="ARBA" id="ARBA00022692"/>
    </source>
</evidence>
<feature type="transmembrane region" description="Helical" evidence="6">
    <location>
        <begin position="118"/>
        <end position="137"/>
    </location>
</feature>
<evidence type="ECO:0000313" key="7">
    <source>
        <dbReference type="EMBL" id="EQD49121.1"/>
    </source>
</evidence>
<gene>
    <name evidence="7" type="ORF">B1B_11784</name>
</gene>
<keyword evidence="3 6" id="KW-0812">Transmembrane</keyword>
<comment type="caution">
    <text evidence="7">The sequence shown here is derived from an EMBL/GenBank/DDBJ whole genome shotgun (WGS) entry which is preliminary data.</text>
</comment>